<dbReference type="GO" id="GO:0044027">
    <property type="term" value="P:negative regulation of gene expression via chromosomal CpG island methylation"/>
    <property type="evidence" value="ECO:0007669"/>
    <property type="project" value="TreeGrafter"/>
</dbReference>
<keyword evidence="7" id="KW-0539">Nucleus</keyword>
<evidence type="ECO:0000313" key="12">
    <source>
        <dbReference type="Proteomes" id="UP000037136"/>
    </source>
</evidence>
<dbReference type="InterPro" id="IPR057215">
    <property type="entry name" value="DUF7893"/>
</dbReference>
<accession>A0A2A9P2M5</accession>
<dbReference type="InterPro" id="IPR018117">
    <property type="entry name" value="C5_DNA_meth_AS"/>
</dbReference>
<dbReference type="STRING" id="268505.A0A2A9P2M5"/>
<keyword evidence="6" id="KW-0238">DNA-binding</keyword>
<feature type="region of interest" description="Disordered" evidence="9">
    <location>
        <begin position="1140"/>
        <end position="1182"/>
    </location>
</feature>
<dbReference type="GO" id="GO:0003682">
    <property type="term" value="F:chromatin binding"/>
    <property type="evidence" value="ECO:0007669"/>
    <property type="project" value="InterPro"/>
</dbReference>
<evidence type="ECO:0000256" key="3">
    <source>
        <dbReference type="ARBA" id="ARBA00022603"/>
    </source>
</evidence>
<dbReference type="SUPFAM" id="SSF53335">
    <property type="entry name" value="S-adenosyl-L-methionine-dependent methyltransferases"/>
    <property type="match status" value="1"/>
</dbReference>
<dbReference type="InterPro" id="IPR029063">
    <property type="entry name" value="SAM-dependent_MTases_sf"/>
</dbReference>
<dbReference type="Pfam" id="PF00145">
    <property type="entry name" value="DNA_methylase"/>
    <property type="match status" value="1"/>
</dbReference>
<keyword evidence="4 8" id="KW-0808">Transferase</keyword>
<reference evidence="11 12" key="1">
    <citation type="journal article" date="2015" name="BMC Genomics">
        <title>Gene expression during zombie ant biting behavior reflects the complexity underlying fungal parasitic behavioral manipulation.</title>
        <authorList>
            <person name="de Bekker C."/>
            <person name="Ohm R.A."/>
            <person name="Loreto R.G."/>
            <person name="Sebastian A."/>
            <person name="Albert I."/>
            <person name="Merrow M."/>
            <person name="Brachmann A."/>
            <person name="Hughes D.P."/>
        </authorList>
    </citation>
    <scope>NUCLEOTIDE SEQUENCE [LARGE SCALE GENOMIC DNA]</scope>
    <source>
        <strain evidence="11 12">SC16a</strain>
    </source>
</reference>
<dbReference type="InterPro" id="IPR001525">
    <property type="entry name" value="C5_MeTfrase"/>
</dbReference>
<reference evidence="11 12" key="2">
    <citation type="journal article" date="2017" name="Sci. Rep.">
        <title>Ant-infecting Ophiocordyceps genomes reveal a high diversity of potential behavioral manipulation genes and a possible major role for enterotoxins.</title>
        <authorList>
            <person name="de Bekker C."/>
            <person name="Ohm R.A."/>
            <person name="Evans H.C."/>
            <person name="Brachmann A."/>
            <person name="Hughes D.P."/>
        </authorList>
    </citation>
    <scope>NUCLEOTIDE SEQUENCE [LARGE SCALE GENOMIC DNA]</scope>
    <source>
        <strain evidence="11 12">SC16a</strain>
    </source>
</reference>
<dbReference type="Pfam" id="PF25423">
    <property type="entry name" value="DUF7893"/>
    <property type="match status" value="1"/>
</dbReference>
<dbReference type="EC" id="2.1.1.37" evidence="2"/>
<feature type="active site" evidence="8">
    <location>
        <position position="774"/>
    </location>
</feature>
<dbReference type="Gene3D" id="2.30.30.490">
    <property type="match status" value="1"/>
</dbReference>
<evidence type="ECO:0000256" key="7">
    <source>
        <dbReference type="ARBA" id="ARBA00023242"/>
    </source>
</evidence>
<evidence type="ECO:0000256" key="2">
    <source>
        <dbReference type="ARBA" id="ARBA00011975"/>
    </source>
</evidence>
<keyword evidence="12" id="KW-1185">Reference proteome</keyword>
<dbReference type="GO" id="GO:0032259">
    <property type="term" value="P:methylation"/>
    <property type="evidence" value="ECO:0007669"/>
    <property type="project" value="UniProtKB-KW"/>
</dbReference>
<dbReference type="Proteomes" id="UP000037136">
    <property type="component" value="Unassembled WGS sequence"/>
</dbReference>
<feature type="domain" description="BAH" evidence="10">
    <location>
        <begin position="401"/>
        <end position="532"/>
    </location>
</feature>
<feature type="compositionally biased region" description="Low complexity" evidence="9">
    <location>
        <begin position="1158"/>
        <end position="1174"/>
    </location>
</feature>
<dbReference type="PROSITE" id="PS51679">
    <property type="entry name" value="SAM_MT_C5"/>
    <property type="match status" value="1"/>
</dbReference>
<proteinExistence type="inferred from homology"/>
<evidence type="ECO:0000256" key="1">
    <source>
        <dbReference type="ARBA" id="ARBA00004123"/>
    </source>
</evidence>
<evidence type="ECO:0000256" key="9">
    <source>
        <dbReference type="SAM" id="MobiDB-lite"/>
    </source>
</evidence>
<dbReference type="AlphaFoldDB" id="A0A2A9P2M5"/>
<comment type="subcellular location">
    <subcellularLocation>
        <location evidence="1">Nucleus</location>
    </subcellularLocation>
</comment>
<dbReference type="PROSITE" id="PS51038">
    <property type="entry name" value="BAH"/>
    <property type="match status" value="1"/>
</dbReference>
<dbReference type="OrthoDB" id="5376140at2759"/>
<comment type="similarity">
    <text evidence="8">Belongs to the class I-like SAM-binding methyltransferase superfamily. C5-methyltransferase family.</text>
</comment>
<dbReference type="InterPro" id="IPR001025">
    <property type="entry name" value="BAH_dom"/>
</dbReference>
<dbReference type="PANTHER" id="PTHR10629">
    <property type="entry name" value="CYTOSINE-SPECIFIC METHYLTRANSFERASE"/>
    <property type="match status" value="1"/>
</dbReference>
<dbReference type="InterPro" id="IPR050390">
    <property type="entry name" value="C5-Methyltransferase"/>
</dbReference>
<dbReference type="Gene3D" id="3.90.120.10">
    <property type="entry name" value="DNA Methylase, subunit A, domain 2"/>
    <property type="match status" value="1"/>
</dbReference>
<comment type="caution">
    <text evidence="11">The sequence shown here is derived from an EMBL/GenBank/DDBJ whole genome shotgun (WGS) entry which is preliminary data.</text>
</comment>
<dbReference type="PANTHER" id="PTHR10629:SF54">
    <property type="entry name" value="DNA METHYLTRANSFERASE DIM-2"/>
    <property type="match status" value="1"/>
</dbReference>
<dbReference type="InterPro" id="IPR043151">
    <property type="entry name" value="BAH_sf"/>
</dbReference>
<keyword evidence="3 8" id="KW-0489">Methyltransferase</keyword>
<keyword evidence="5 8" id="KW-0949">S-adenosyl-L-methionine</keyword>
<gene>
    <name evidence="11" type="ORF">XA68_17998</name>
</gene>
<feature type="compositionally biased region" description="Polar residues" evidence="9">
    <location>
        <begin position="1140"/>
        <end position="1157"/>
    </location>
</feature>
<evidence type="ECO:0000256" key="8">
    <source>
        <dbReference type="PROSITE-ProRule" id="PRU01016"/>
    </source>
</evidence>
<dbReference type="GO" id="GO:0005634">
    <property type="term" value="C:nucleus"/>
    <property type="evidence" value="ECO:0007669"/>
    <property type="project" value="UniProtKB-SubCell"/>
</dbReference>
<dbReference type="EMBL" id="LAZP02000848">
    <property type="protein sequence ID" value="PFH55578.1"/>
    <property type="molecule type" value="Genomic_DNA"/>
</dbReference>
<dbReference type="CDD" id="cd04712">
    <property type="entry name" value="BAH_DCM_I"/>
    <property type="match status" value="1"/>
</dbReference>
<dbReference type="Gene3D" id="3.40.50.150">
    <property type="entry name" value="Vaccinia Virus protein VP39"/>
    <property type="match status" value="1"/>
</dbReference>
<evidence type="ECO:0000259" key="10">
    <source>
        <dbReference type="PROSITE" id="PS51038"/>
    </source>
</evidence>
<evidence type="ECO:0000256" key="4">
    <source>
        <dbReference type="ARBA" id="ARBA00022679"/>
    </source>
</evidence>
<evidence type="ECO:0000256" key="5">
    <source>
        <dbReference type="ARBA" id="ARBA00022691"/>
    </source>
</evidence>
<dbReference type="GO" id="GO:0003677">
    <property type="term" value="F:DNA binding"/>
    <property type="evidence" value="ECO:0007669"/>
    <property type="project" value="UniProtKB-KW"/>
</dbReference>
<organism evidence="11 12">
    <name type="scientific">Ophiocordyceps unilateralis</name>
    <name type="common">Zombie-ant fungus</name>
    <name type="synonym">Torrubia unilateralis</name>
    <dbReference type="NCBI Taxonomy" id="268505"/>
    <lineage>
        <taxon>Eukaryota</taxon>
        <taxon>Fungi</taxon>
        <taxon>Dikarya</taxon>
        <taxon>Ascomycota</taxon>
        <taxon>Pezizomycotina</taxon>
        <taxon>Sordariomycetes</taxon>
        <taxon>Hypocreomycetidae</taxon>
        <taxon>Hypocreales</taxon>
        <taxon>Ophiocordycipitaceae</taxon>
        <taxon>Ophiocordyceps</taxon>
    </lineage>
</organism>
<evidence type="ECO:0000313" key="11">
    <source>
        <dbReference type="EMBL" id="PFH55578.1"/>
    </source>
</evidence>
<evidence type="ECO:0000256" key="6">
    <source>
        <dbReference type="ARBA" id="ARBA00023125"/>
    </source>
</evidence>
<dbReference type="PRINTS" id="PR00105">
    <property type="entry name" value="C5METTRFRASE"/>
</dbReference>
<name>A0A2A9P2M5_OPHUN</name>
<dbReference type="GO" id="GO:0003886">
    <property type="term" value="F:DNA (cytosine-5-)-methyltransferase activity"/>
    <property type="evidence" value="ECO:0007669"/>
    <property type="project" value="UniProtKB-EC"/>
</dbReference>
<sequence>MADAPGSTFLPCRWVGMQVVEQVAALCPDRVVTRDPLAAFRPIASRSRHSRHAIFLNSSSRLHYAVVGNLISGNLTFSTRNGWHVEHDTVVTSDAAPEESPVEETEIENVVDSRICRSIRVEIPASTLLTPRAYFEPFDDDIPVMTEPQALAALARVQRRQEESESEFIAYDLDDFAVYRDSETYPCEMRSLHFLDRPGTHYFCGVLSLKGEHRVLVKHVPIAALPVDNYEDCSKHTAGHAGQGFMRDHGRRVSIDLFRSTFSAWLVKTHKKAPVFVEWLEQYPRTDFRTAVVANIAYLHKEAIGVLGERSSYSHPIWSEIWQCSRYKRQPAAADPRTVVTQYIFDCFDKTLFADQLVVVPISARTERLRNSLIRERHLELPSALDASVMSLSTAVQEQIKGIKPGDTISTHRDGELSGSKWKREVSRDFNDVDRWLALVQKAHIGKGGMRVFDVIWYYRPVDTLCGLMKYPWNNELFLSDHCSCENETCKIREDEVLGVHKVDFGGTSTTTAEFFCRQTYIHEERKWISLGPQHMRCEHVRERSWASPYQAGDTLLVLMNARDSISEPCEVVTVVMQETRTSYQLRKLLRRRRVDPQAVTARPNELVYTDSLFDSREESIVGRCHVRVFPAGSDIPTPYDRDGVGAYFYMTHREVVGDDLERSLVPLESAPRSLRQGFDPTVGIPKLRGFDLFCGGGNFGRGLEEGGGIQMNWANDYDDKAIHSYMANVQPAQTVVPFHGSIDDLQRLAINGNFSSAVPAIGEVDFISGGSPCPGFSRLTNDKTTAQQRKNQSLVASFGSFVDLYRPKYGLLENVPGIVHKVLNRDQDVFSQLVCAIVGLGYQTEFFFLDASSCGSCQRRSRVFLAFAAPGYRLPAKPTITHAHPPGTRSLGLGMLPTGESMAEREMPRATPFDFVSAAEATADLPAIDDAKPDTCVPFPDHRVAMGMTRTQRLRIGLIPKQPWGMNFAKAWFGVDPGNNNNSGRGILTTAERVYFATVNVDGSITEKAKSTSSSGLGKWQRSSNAYGRIVPNRLMETIVTQSNPCDGKNGRTLHWSENRIISIMDARRAQGFRDDEVVLGSVATQYKIVGNSVAREVALALGAVFREAWVESLQSSDALMYEGAAMIKTNLVVDNSSATSHAPQGGWSSRDSSLARTTRTTPTPTPVRLETTAVGGANKRRRSENLVVEIPVKRSRSISLGLM</sequence>
<dbReference type="PROSITE" id="PS00094">
    <property type="entry name" value="C5_MTASE_1"/>
    <property type="match status" value="1"/>
</dbReference>
<protein>
    <recommendedName>
        <fullName evidence="2">DNA (cytosine-5-)-methyltransferase</fullName>
        <ecNumber evidence="2">2.1.1.37</ecNumber>
    </recommendedName>
</protein>